<feature type="compositionally biased region" description="Polar residues" evidence="1">
    <location>
        <begin position="197"/>
        <end position="209"/>
    </location>
</feature>
<feature type="region of interest" description="Disordered" evidence="1">
    <location>
        <begin position="800"/>
        <end position="828"/>
    </location>
</feature>
<gene>
    <name evidence="3" type="ORF">EW026_g2624</name>
</gene>
<dbReference type="InterPro" id="IPR000467">
    <property type="entry name" value="G_patch_dom"/>
</dbReference>
<comment type="caution">
    <text evidence="3">The sequence shown here is derived from an EMBL/GenBank/DDBJ whole genome shotgun (WGS) entry which is preliminary data.</text>
</comment>
<dbReference type="PANTHER" id="PTHR13384:SF19">
    <property type="entry name" value="G PATCH DOMAIN-CONTAINING PROTEIN 1"/>
    <property type="match status" value="1"/>
</dbReference>
<feature type="region of interest" description="Disordered" evidence="1">
    <location>
        <begin position="367"/>
        <end position="388"/>
    </location>
</feature>
<protein>
    <recommendedName>
        <fullName evidence="2">G-patch domain-containing protein</fullName>
    </recommendedName>
</protein>
<dbReference type="GO" id="GO:0006397">
    <property type="term" value="P:mRNA processing"/>
    <property type="evidence" value="ECO:0007669"/>
    <property type="project" value="InterPro"/>
</dbReference>
<dbReference type="Pfam" id="PF01585">
    <property type="entry name" value="G-patch"/>
    <property type="match status" value="1"/>
</dbReference>
<dbReference type="Pfam" id="PF07713">
    <property type="entry name" value="DUF1604"/>
    <property type="match status" value="1"/>
</dbReference>
<feature type="region of interest" description="Disordered" evidence="1">
    <location>
        <begin position="302"/>
        <end position="326"/>
    </location>
</feature>
<keyword evidence="4" id="KW-1185">Reference proteome</keyword>
<dbReference type="PANTHER" id="PTHR13384">
    <property type="entry name" value="G PATCH DOMAIN-CONTAINING PROTEIN 1"/>
    <property type="match status" value="1"/>
</dbReference>
<organism evidence="3 4">
    <name type="scientific">Hermanssonia centrifuga</name>
    <dbReference type="NCBI Taxonomy" id="98765"/>
    <lineage>
        <taxon>Eukaryota</taxon>
        <taxon>Fungi</taxon>
        <taxon>Dikarya</taxon>
        <taxon>Basidiomycota</taxon>
        <taxon>Agaricomycotina</taxon>
        <taxon>Agaricomycetes</taxon>
        <taxon>Polyporales</taxon>
        <taxon>Meruliaceae</taxon>
        <taxon>Hermanssonia</taxon>
    </lineage>
</organism>
<feature type="region of interest" description="Disordered" evidence="1">
    <location>
        <begin position="1"/>
        <end position="20"/>
    </location>
</feature>
<feature type="compositionally biased region" description="Basic and acidic residues" evidence="1">
    <location>
        <begin position="681"/>
        <end position="701"/>
    </location>
</feature>
<dbReference type="GO" id="GO:0003723">
    <property type="term" value="F:RNA binding"/>
    <property type="evidence" value="ECO:0007669"/>
    <property type="project" value="TreeGrafter"/>
</dbReference>
<dbReference type="GO" id="GO:0005634">
    <property type="term" value="C:nucleus"/>
    <property type="evidence" value="ECO:0007669"/>
    <property type="project" value="TreeGrafter"/>
</dbReference>
<feature type="region of interest" description="Disordered" evidence="1">
    <location>
        <begin position="645"/>
        <end position="787"/>
    </location>
</feature>
<feature type="compositionally biased region" description="Basic and acidic residues" evidence="1">
    <location>
        <begin position="512"/>
        <end position="524"/>
    </location>
</feature>
<evidence type="ECO:0000256" key="1">
    <source>
        <dbReference type="SAM" id="MobiDB-lite"/>
    </source>
</evidence>
<accession>A0A4S4KNQ9</accession>
<evidence type="ECO:0000313" key="3">
    <source>
        <dbReference type="EMBL" id="THG99806.1"/>
    </source>
</evidence>
<feature type="compositionally biased region" description="Basic and acidic residues" evidence="1">
    <location>
        <begin position="712"/>
        <end position="725"/>
    </location>
</feature>
<feature type="region of interest" description="Disordered" evidence="1">
    <location>
        <begin position="564"/>
        <end position="625"/>
    </location>
</feature>
<feature type="domain" description="G-patch" evidence="2">
    <location>
        <begin position="165"/>
        <end position="185"/>
    </location>
</feature>
<evidence type="ECO:0000313" key="4">
    <source>
        <dbReference type="Proteomes" id="UP000309038"/>
    </source>
</evidence>
<dbReference type="Pfam" id="PF26093">
    <property type="entry name" value="HTH_TGH"/>
    <property type="match status" value="1"/>
</dbReference>
<proteinExistence type="predicted"/>
<evidence type="ECO:0000259" key="2">
    <source>
        <dbReference type="PROSITE" id="PS50174"/>
    </source>
</evidence>
<dbReference type="PROSITE" id="PS50174">
    <property type="entry name" value="G_PATCH"/>
    <property type="match status" value="1"/>
</dbReference>
<dbReference type="EMBL" id="SGPJ01000068">
    <property type="protein sequence ID" value="THG99806.1"/>
    <property type="molecule type" value="Genomic_DNA"/>
</dbReference>
<feature type="region of interest" description="Disordered" evidence="1">
    <location>
        <begin position="187"/>
        <end position="223"/>
    </location>
</feature>
<reference evidence="3 4" key="1">
    <citation type="submission" date="2019-02" db="EMBL/GenBank/DDBJ databases">
        <title>Genome sequencing of the rare red list fungi Phlebia centrifuga.</title>
        <authorList>
            <person name="Buettner E."/>
            <person name="Kellner H."/>
        </authorList>
    </citation>
    <scope>NUCLEOTIDE SEQUENCE [LARGE SCALE GENOMIC DNA]</scope>
    <source>
        <strain evidence="3 4">DSM 108282</strain>
    </source>
</reference>
<dbReference type="InterPro" id="IPR011666">
    <property type="entry name" value="DUF1604"/>
</dbReference>
<dbReference type="Proteomes" id="UP000309038">
    <property type="component" value="Unassembled WGS sequence"/>
</dbReference>
<feature type="region of interest" description="Disordered" evidence="1">
    <location>
        <begin position="498"/>
        <end position="526"/>
    </location>
</feature>
<sequence>MTSRLKRKLNDLGVDPSSTKANESFCLIGTPLPPLEKSKDTGEFVPLWKQEVRDEKGRRRLHGAFTGGFSAGYFNSVGSKEGWAPSTFVSSRADRAKQKAARPEDFMDEEDLAELRENRNLIDENEEMDLGGTEAELRRRAAAGTDTEDDSIANALAASLAPPPQDSVGARILRKMGWRIGQGIGPRITYEQRRTQDSASESLRPSQTDEVNDEEAQKHMYPRRDTPLLIVPRKDNSHGLGYVPGMSLNNSLGASGSGETKGPRLAAGFGLGALNDADEDDLDIYDDIPKGWKPNPKRVWELDKNKENQTSLKGKERAEPPKTHAEWKKSLLSADERGSMLGETPLPATTRSVFDYMSQKDRERLDNIRNTLPGPRPSSASAAETMPPPPPPRIAGEIHIPQLHPSVAKAALSGFQPFTADPAKQARYTAFLHFISADSTSLTDLGIKPNPGQSTEDFNKELEDYARSATVFKPLSAAMASRFKSAVVIENGPKIFEGLHTPSASSTLDEAEEKHEEKQDEDPRMTAIRLGMYGRLTREVIPWQPARLLCKRFGVKDPEADTAAADLASASQTTQDTAESDPNSAPGAPPLAITDGSVEGSLAQRKPGQRNLANVGLGEDEEQGKDTLTYQRPAMDVFKAIFASDDEDSDDDDEPMPEVKAEPTIGSIPAVVPTFGVPDSKPVHPVDEPSHPPTIADEKVDTAFFKPTFVPRSDRESLKNKDKDKKEKKKKSAKTLVSFDTEEDGLQLTITAPKRERHKEKDGERKKKKRREKKENEEDDSMWVEKPAPEVVQALELDSIPSAPPPEMSQEAAAAGPPRGRKRAIDFM</sequence>
<feature type="compositionally biased region" description="Low complexity" evidence="1">
    <location>
        <begin position="564"/>
        <end position="575"/>
    </location>
</feature>
<dbReference type="AlphaFoldDB" id="A0A4S4KNQ9"/>
<name>A0A4S4KNQ9_9APHY</name>
<feature type="compositionally biased region" description="Acidic residues" evidence="1">
    <location>
        <begin position="645"/>
        <end position="656"/>
    </location>
</feature>